<dbReference type="Gene3D" id="3.40.50.300">
    <property type="entry name" value="P-loop containing nucleotide triphosphate hydrolases"/>
    <property type="match status" value="2"/>
</dbReference>
<name>A0A9W7GR64_9STRA</name>
<dbReference type="InterPro" id="IPR050611">
    <property type="entry name" value="ABCF"/>
</dbReference>
<dbReference type="Pfam" id="PF12848">
    <property type="entry name" value="ABC_tran_Xtn"/>
    <property type="match status" value="1"/>
</dbReference>
<dbReference type="Proteomes" id="UP001165065">
    <property type="component" value="Unassembled WGS sequence"/>
</dbReference>
<keyword evidence="8" id="KW-1185">Reference proteome</keyword>
<dbReference type="OrthoDB" id="2110130at2759"/>
<keyword evidence="2" id="KW-0547">Nucleotide-binding</keyword>
<dbReference type="InterPro" id="IPR032781">
    <property type="entry name" value="ABC_tran_Xtn"/>
</dbReference>
<evidence type="ECO:0000256" key="3">
    <source>
        <dbReference type="ARBA" id="ARBA00022840"/>
    </source>
</evidence>
<proteinExistence type="predicted"/>
<dbReference type="GO" id="GO:0005524">
    <property type="term" value="F:ATP binding"/>
    <property type="evidence" value="ECO:0007669"/>
    <property type="project" value="UniProtKB-KW"/>
</dbReference>
<keyword evidence="3" id="KW-0067">ATP-binding</keyword>
<protein>
    <recommendedName>
        <fullName evidence="6">ABC transporter domain-containing protein</fullName>
    </recommendedName>
</protein>
<dbReference type="PANTHER" id="PTHR19211">
    <property type="entry name" value="ATP-BINDING TRANSPORT PROTEIN-RELATED"/>
    <property type="match status" value="1"/>
</dbReference>
<dbReference type="PROSITE" id="PS00211">
    <property type="entry name" value="ABC_TRANSPORTER_1"/>
    <property type="match status" value="2"/>
</dbReference>
<comment type="caution">
    <text evidence="7">The sequence shown here is derived from an EMBL/GenBank/DDBJ whole genome shotgun (WGS) entry which is preliminary data.</text>
</comment>
<dbReference type="InterPro" id="IPR003439">
    <property type="entry name" value="ABC_transporter-like_ATP-bd"/>
</dbReference>
<feature type="region of interest" description="Disordered" evidence="5">
    <location>
        <begin position="72"/>
        <end position="91"/>
    </location>
</feature>
<evidence type="ECO:0000259" key="6">
    <source>
        <dbReference type="PROSITE" id="PS50893"/>
    </source>
</evidence>
<dbReference type="GO" id="GO:0016887">
    <property type="term" value="F:ATP hydrolysis activity"/>
    <property type="evidence" value="ECO:0007669"/>
    <property type="project" value="InterPro"/>
</dbReference>
<keyword evidence="4" id="KW-0175">Coiled coil</keyword>
<feature type="coiled-coil region" evidence="4">
    <location>
        <begin position="133"/>
        <end position="167"/>
    </location>
</feature>
<dbReference type="Pfam" id="PF00005">
    <property type="entry name" value="ABC_tran"/>
    <property type="match status" value="2"/>
</dbReference>
<feature type="domain" description="ABC transporter" evidence="6">
    <location>
        <begin position="537"/>
        <end position="756"/>
    </location>
</feature>
<accession>A0A9W7GR64</accession>
<evidence type="ECO:0000313" key="8">
    <source>
        <dbReference type="Proteomes" id="UP001165065"/>
    </source>
</evidence>
<dbReference type="InterPro" id="IPR027417">
    <property type="entry name" value="P-loop_NTPase"/>
</dbReference>
<organism evidence="7 8">
    <name type="scientific">Triparma columacea</name>
    <dbReference type="NCBI Taxonomy" id="722753"/>
    <lineage>
        <taxon>Eukaryota</taxon>
        <taxon>Sar</taxon>
        <taxon>Stramenopiles</taxon>
        <taxon>Ochrophyta</taxon>
        <taxon>Bolidophyceae</taxon>
        <taxon>Parmales</taxon>
        <taxon>Triparmaceae</taxon>
        <taxon>Triparma</taxon>
    </lineage>
</organism>
<evidence type="ECO:0000256" key="2">
    <source>
        <dbReference type="ARBA" id="ARBA00022741"/>
    </source>
</evidence>
<evidence type="ECO:0000256" key="4">
    <source>
        <dbReference type="SAM" id="Coils"/>
    </source>
</evidence>
<evidence type="ECO:0000256" key="1">
    <source>
        <dbReference type="ARBA" id="ARBA00022737"/>
    </source>
</evidence>
<dbReference type="InterPro" id="IPR017871">
    <property type="entry name" value="ABC_transporter-like_CS"/>
</dbReference>
<dbReference type="PROSITE" id="PS50893">
    <property type="entry name" value="ABC_TRANSPORTER_2"/>
    <property type="match status" value="2"/>
</dbReference>
<dbReference type="EMBL" id="BRYA01000425">
    <property type="protein sequence ID" value="GMI48750.1"/>
    <property type="molecule type" value="Genomic_DNA"/>
</dbReference>
<dbReference type="CDD" id="cd03221">
    <property type="entry name" value="ABCF_EF-3"/>
    <property type="match status" value="2"/>
</dbReference>
<dbReference type="PANTHER" id="PTHR19211:SF134">
    <property type="entry name" value="ABC TRANSPORTER DOMAIN-CONTAINING PROTEIN"/>
    <property type="match status" value="1"/>
</dbReference>
<evidence type="ECO:0000256" key="5">
    <source>
        <dbReference type="SAM" id="MobiDB-lite"/>
    </source>
</evidence>
<evidence type="ECO:0000313" key="7">
    <source>
        <dbReference type="EMBL" id="GMI48750.1"/>
    </source>
</evidence>
<dbReference type="SMART" id="SM00382">
    <property type="entry name" value="AAA"/>
    <property type="match status" value="2"/>
</dbReference>
<dbReference type="FunFam" id="3.40.50.300:FF:000104">
    <property type="entry name" value="ATP-binding cassette sub-family F member 3"/>
    <property type="match status" value="1"/>
</dbReference>
<dbReference type="SUPFAM" id="SSF52540">
    <property type="entry name" value="P-loop containing nucleoside triphosphate hydrolases"/>
    <property type="match status" value="2"/>
</dbReference>
<sequence>MDASKATTLITKAAPSIDPDISEYLGAMLESMSVSDLTRSNLEETVVPFLESSDLPPPVIATVVTALLTGTSASSDSEDLKPPPAPNDSLRKLHSGVVMGEEKITEAEAESNAFMWGTDTFASKFNEQKDAAVAESAKDRRKAKQELERSRKEYEAKVRLMEEEERSNNGKVAAMVLPDYNTGRNERDIQVQNVSLDLDNGRRLLDSADIKFTYKRRYGLVGKNGIGKTTLLKAIAAFEVEGMPRHHRVLHVRQEIKGTNNTVMQTVLEADVERNTLLEEEKTLLAKLDGAVDGEAGGGGGGGEGTLEEKRIKLNKALESDDASFAQDMKRLDEVYARLSIIGGDGAQARAGMILSGLQFTPSMQEGPTSALSGGWRMRVSLAAALFIEPDLLMLDEPTNHLDLEAVLWLSQYLNSYKHTLVIVSHDRGFLNEVVTDVVEFKSHKLKYYKGDYDTYVKTAEEAVKNQKRVYEAYLDKRAHMQEFVDKFRFNAKRASLVQSRIKAIEKMDEEAPPDVEIEQVWRFNIENPEQLGIPIIEVNDIFFDYDKQKAKEDMLLRKVNFGIDLQSKIGILGPNGAGKSTLLNLIMGKLDPQKGNVIRNGRLRIAYFTQHSADKFDLQLSAIENLLNQFERATDQEMRKWVGKFQIQGNDAIKPMMMLSGGQKSRVAFAALAYAKPHVLVFDEPTNHLDMESIDALIEAVASFRGGVVVVSHDQYFITKTCGELWVVGEGEATRFRGSFDEYKKFTLAKTKKRVEESVKSLGNINN</sequence>
<dbReference type="InterPro" id="IPR003593">
    <property type="entry name" value="AAA+_ATPase"/>
</dbReference>
<gene>
    <name evidence="7" type="ORF">TrCOL_g11149</name>
</gene>
<keyword evidence="1" id="KW-0677">Repeat</keyword>
<feature type="domain" description="ABC transporter" evidence="6">
    <location>
        <begin position="189"/>
        <end position="475"/>
    </location>
</feature>
<dbReference type="AlphaFoldDB" id="A0A9W7GR64"/>
<reference evidence="8" key="1">
    <citation type="journal article" date="2023" name="Commun. Biol.">
        <title>Genome analysis of Parmales, the sister group of diatoms, reveals the evolutionary specialization of diatoms from phago-mixotrophs to photoautotrophs.</title>
        <authorList>
            <person name="Ban H."/>
            <person name="Sato S."/>
            <person name="Yoshikawa S."/>
            <person name="Yamada K."/>
            <person name="Nakamura Y."/>
            <person name="Ichinomiya M."/>
            <person name="Sato N."/>
            <person name="Blanc-Mathieu R."/>
            <person name="Endo H."/>
            <person name="Kuwata A."/>
            <person name="Ogata H."/>
        </authorList>
    </citation>
    <scope>NUCLEOTIDE SEQUENCE [LARGE SCALE GENOMIC DNA]</scope>
</reference>